<sequence>MKATLLSIFTSGAIICASSAATITTATFDTDTYLYFGTSNAFDPQITIGASQRPGSGHFNFGVLEFDVSTLDAGTKSLNLSAVQYVTNIPNPAGPPTAVTSTTGNATVHVVALNDSFSNYQLAPDKIAWYDTYVQSGSATVLGTYNFANQQTLSIDVTSTVDAWQSNPSNNHGFAIFSTSGNVELASSTYGNSSLVPSISVTPASVPEPSSMALLGLGGLALILRKRR</sequence>
<dbReference type="InterPro" id="IPR013424">
    <property type="entry name" value="Ice-binding_C"/>
</dbReference>
<name>A0ABW4ZBT3_9BACT</name>
<keyword evidence="1" id="KW-0732">Signal</keyword>
<feature type="signal peptide" evidence="1">
    <location>
        <begin position="1"/>
        <end position="20"/>
    </location>
</feature>
<evidence type="ECO:0000313" key="4">
    <source>
        <dbReference type="Proteomes" id="UP001597389"/>
    </source>
</evidence>
<dbReference type="EMBL" id="JBHUJB010000046">
    <property type="protein sequence ID" value="MFD2159468.1"/>
    <property type="molecule type" value="Genomic_DNA"/>
</dbReference>
<evidence type="ECO:0000313" key="3">
    <source>
        <dbReference type="EMBL" id="MFD2159468.1"/>
    </source>
</evidence>
<dbReference type="NCBIfam" id="NF033679">
    <property type="entry name" value="DNRLRE_dom"/>
    <property type="match status" value="1"/>
</dbReference>
<reference evidence="4" key="1">
    <citation type="journal article" date="2019" name="Int. J. Syst. Evol. Microbiol.">
        <title>The Global Catalogue of Microorganisms (GCM) 10K type strain sequencing project: providing services to taxonomists for standard genome sequencing and annotation.</title>
        <authorList>
            <consortium name="The Broad Institute Genomics Platform"/>
            <consortium name="The Broad Institute Genome Sequencing Center for Infectious Disease"/>
            <person name="Wu L."/>
            <person name="Ma J."/>
        </authorList>
    </citation>
    <scope>NUCLEOTIDE SEQUENCE [LARGE SCALE GENOMIC DNA]</scope>
    <source>
        <strain evidence="4">CCUG 57942</strain>
    </source>
</reference>
<accession>A0ABW4ZBT3</accession>
<comment type="caution">
    <text evidence="3">The sequence shown here is derived from an EMBL/GenBank/DDBJ whole genome shotgun (WGS) entry which is preliminary data.</text>
</comment>
<proteinExistence type="predicted"/>
<dbReference type="Proteomes" id="UP001597389">
    <property type="component" value="Unassembled WGS sequence"/>
</dbReference>
<dbReference type="Gene3D" id="2.60.120.970">
    <property type="match status" value="1"/>
</dbReference>
<dbReference type="Pfam" id="PF07589">
    <property type="entry name" value="PEP-CTERM"/>
    <property type="match status" value="1"/>
</dbReference>
<protein>
    <submittedName>
        <fullName evidence="3">DNRLRE domain-containing protein</fullName>
    </submittedName>
</protein>
<evidence type="ECO:0000256" key="1">
    <source>
        <dbReference type="SAM" id="SignalP"/>
    </source>
</evidence>
<evidence type="ECO:0000259" key="2">
    <source>
        <dbReference type="Pfam" id="PF07589"/>
    </source>
</evidence>
<organism evidence="3 4">
    <name type="scientific">Rubritalea tangerina</name>
    <dbReference type="NCBI Taxonomy" id="430798"/>
    <lineage>
        <taxon>Bacteria</taxon>
        <taxon>Pseudomonadati</taxon>
        <taxon>Verrucomicrobiota</taxon>
        <taxon>Verrucomicrobiia</taxon>
        <taxon>Verrucomicrobiales</taxon>
        <taxon>Rubritaleaceae</taxon>
        <taxon>Rubritalea</taxon>
    </lineage>
</organism>
<dbReference type="RefSeq" id="WP_377086205.1">
    <property type="nucleotide sequence ID" value="NZ_JBHSJL010000014.1"/>
</dbReference>
<feature type="chain" id="PRO_5046047623" evidence="1">
    <location>
        <begin position="21"/>
        <end position="228"/>
    </location>
</feature>
<feature type="domain" description="Ice-binding protein C-terminal" evidence="2">
    <location>
        <begin position="205"/>
        <end position="228"/>
    </location>
</feature>
<keyword evidence="4" id="KW-1185">Reference proteome</keyword>
<dbReference type="NCBIfam" id="TIGR02595">
    <property type="entry name" value="PEP_CTERM"/>
    <property type="match status" value="1"/>
</dbReference>
<gene>
    <name evidence="3" type="ORF">ACFSW8_11195</name>
</gene>